<accession>A0A0F8ZAY2</accession>
<dbReference type="Gene3D" id="3.40.50.450">
    <property type="match status" value="1"/>
</dbReference>
<organism evidence="1">
    <name type="scientific">marine sediment metagenome</name>
    <dbReference type="NCBI Taxonomy" id="412755"/>
    <lineage>
        <taxon>unclassified sequences</taxon>
        <taxon>metagenomes</taxon>
        <taxon>ecological metagenomes</taxon>
    </lineage>
</organism>
<proteinExistence type="predicted"/>
<reference evidence="1" key="1">
    <citation type="journal article" date="2015" name="Nature">
        <title>Complex archaea that bridge the gap between prokaryotes and eukaryotes.</title>
        <authorList>
            <person name="Spang A."/>
            <person name="Saw J.H."/>
            <person name="Jorgensen S.L."/>
            <person name="Zaremba-Niedzwiedzka K."/>
            <person name="Martijn J."/>
            <person name="Lind A.E."/>
            <person name="van Eijk R."/>
            <person name="Schleper C."/>
            <person name="Guy L."/>
            <person name="Ettema T.J."/>
        </authorList>
    </citation>
    <scope>NUCLEOTIDE SEQUENCE</scope>
</reference>
<protein>
    <submittedName>
        <fullName evidence="1">Uncharacterized protein</fullName>
    </submittedName>
</protein>
<evidence type="ECO:0000313" key="1">
    <source>
        <dbReference type="EMBL" id="KKK83095.1"/>
    </source>
</evidence>
<dbReference type="AlphaFoldDB" id="A0A0F8ZAY2"/>
<name>A0A0F8ZAY2_9ZZZZ</name>
<sequence length="196" mass="23213">MDISTEAYQEAYQEENKLKGMLAYLSGGIDRIDDDGIGWRQDIIKKCEDKKILMNFLDPCNKPKHLGQEIGEEKKEMEKLKKEAKNKKDWENIQKRVKEFKRIDYRMVDTCNLCIIYIDTNTHLCGSYFECKVAEEERKPIFAILASHMKKKDLPTWLVDLINWDNIFYGVEECIDYLSKINNGEIEMDDRWIKVI</sequence>
<gene>
    <name evidence="1" type="ORF">LCGC14_2796820</name>
</gene>
<dbReference type="EMBL" id="LAZR01052378">
    <property type="protein sequence ID" value="KKK83095.1"/>
    <property type="molecule type" value="Genomic_DNA"/>
</dbReference>
<comment type="caution">
    <text evidence="1">The sequence shown here is derived from an EMBL/GenBank/DDBJ whole genome shotgun (WGS) entry which is preliminary data.</text>
</comment>